<dbReference type="AlphaFoldDB" id="A0A8B2NUF3"/>
<accession>A0A8B2NUF3</accession>
<evidence type="ECO:0000313" key="1">
    <source>
        <dbReference type="EMBL" id="RAI00803.1"/>
    </source>
</evidence>
<name>A0A8B2NUF3_9HYPH</name>
<dbReference type="EMBL" id="QHHQ01000003">
    <property type="protein sequence ID" value="RAI00803.1"/>
    <property type="molecule type" value="Genomic_DNA"/>
</dbReference>
<gene>
    <name evidence="1" type="ORF">DLJ53_16310</name>
</gene>
<reference evidence="1 2" key="1">
    <citation type="submission" date="2018-05" db="EMBL/GenBank/DDBJ databases">
        <title>Acuticoccus sediminis sp. nov., isolated from deep-sea sediment of Indian Ocean.</title>
        <authorList>
            <person name="Liu X."/>
            <person name="Lai Q."/>
            <person name="Du Y."/>
            <person name="Sun F."/>
            <person name="Zhang X."/>
            <person name="Wang S."/>
            <person name="Shao Z."/>
        </authorList>
    </citation>
    <scope>NUCLEOTIDE SEQUENCE [LARGE SCALE GENOMIC DNA]</scope>
    <source>
        <strain evidence="1 2">PTG4-2</strain>
    </source>
</reference>
<protein>
    <submittedName>
        <fullName evidence="1">Uncharacterized protein</fullName>
    </submittedName>
</protein>
<keyword evidence="2" id="KW-1185">Reference proteome</keyword>
<sequence length="161" mass="17812">MIPEHVFERMRTPVGDIILHHAFAEQALDFAICSILDEAIAAGICERHPGRFNDKLRDLKKAAKKLKRLVPYRDAIAYVCGGAAQLNKLRNILAHGVPIDCYDGPDPLIVYTRFRPERDCCGLPLPDGLHLSVLEEASVTAGTIVADVQRMAHMIISDQEG</sequence>
<proteinExistence type="predicted"/>
<dbReference type="Proteomes" id="UP000249590">
    <property type="component" value="Unassembled WGS sequence"/>
</dbReference>
<evidence type="ECO:0000313" key="2">
    <source>
        <dbReference type="Proteomes" id="UP000249590"/>
    </source>
</evidence>
<comment type="caution">
    <text evidence="1">The sequence shown here is derived from an EMBL/GenBank/DDBJ whole genome shotgun (WGS) entry which is preliminary data.</text>
</comment>
<organism evidence="1 2">
    <name type="scientific">Acuticoccus sediminis</name>
    <dbReference type="NCBI Taxonomy" id="2184697"/>
    <lineage>
        <taxon>Bacteria</taxon>
        <taxon>Pseudomonadati</taxon>
        <taxon>Pseudomonadota</taxon>
        <taxon>Alphaproteobacteria</taxon>
        <taxon>Hyphomicrobiales</taxon>
        <taxon>Amorphaceae</taxon>
        <taxon>Acuticoccus</taxon>
    </lineage>
</organism>